<dbReference type="AlphaFoldDB" id="A0A4Z2HDA5"/>
<evidence type="ECO:0000313" key="2">
    <source>
        <dbReference type="Proteomes" id="UP000314294"/>
    </source>
</evidence>
<comment type="caution">
    <text evidence="1">The sequence shown here is derived from an EMBL/GenBank/DDBJ whole genome shotgun (WGS) entry which is preliminary data.</text>
</comment>
<dbReference type="Proteomes" id="UP000314294">
    <property type="component" value="Unassembled WGS sequence"/>
</dbReference>
<keyword evidence="2" id="KW-1185">Reference proteome</keyword>
<gene>
    <name evidence="1" type="ORF">EYF80_026114</name>
</gene>
<protein>
    <submittedName>
        <fullName evidence="1">Uncharacterized protein</fullName>
    </submittedName>
</protein>
<accession>A0A4Z2HDA5</accession>
<reference evidence="1 2" key="1">
    <citation type="submission" date="2019-03" db="EMBL/GenBank/DDBJ databases">
        <title>First draft genome of Liparis tanakae, snailfish: a comprehensive survey of snailfish specific genes.</title>
        <authorList>
            <person name="Kim W."/>
            <person name="Song I."/>
            <person name="Jeong J.-H."/>
            <person name="Kim D."/>
            <person name="Kim S."/>
            <person name="Ryu S."/>
            <person name="Song J.Y."/>
            <person name="Lee S.K."/>
        </authorList>
    </citation>
    <scope>NUCLEOTIDE SEQUENCE [LARGE SCALE GENOMIC DNA]</scope>
    <source>
        <tissue evidence="1">Muscle</tissue>
    </source>
</reference>
<name>A0A4Z2HDA5_9TELE</name>
<organism evidence="1 2">
    <name type="scientific">Liparis tanakae</name>
    <name type="common">Tanaka's snailfish</name>
    <dbReference type="NCBI Taxonomy" id="230148"/>
    <lineage>
        <taxon>Eukaryota</taxon>
        <taxon>Metazoa</taxon>
        <taxon>Chordata</taxon>
        <taxon>Craniata</taxon>
        <taxon>Vertebrata</taxon>
        <taxon>Euteleostomi</taxon>
        <taxon>Actinopterygii</taxon>
        <taxon>Neopterygii</taxon>
        <taxon>Teleostei</taxon>
        <taxon>Neoteleostei</taxon>
        <taxon>Acanthomorphata</taxon>
        <taxon>Eupercaria</taxon>
        <taxon>Perciformes</taxon>
        <taxon>Cottioidei</taxon>
        <taxon>Cottales</taxon>
        <taxon>Liparidae</taxon>
        <taxon>Liparis</taxon>
    </lineage>
</organism>
<proteinExistence type="predicted"/>
<dbReference type="EMBL" id="SRLO01000268">
    <property type="protein sequence ID" value="TNN63696.1"/>
    <property type="molecule type" value="Genomic_DNA"/>
</dbReference>
<evidence type="ECO:0000313" key="1">
    <source>
        <dbReference type="EMBL" id="TNN63696.1"/>
    </source>
</evidence>
<sequence>MQVSSGPKRCAAIEAPCTRLHSRKNCRRSHSSPTPLLSFHRSEGAAFQTSQLSGQIIADTHIAM</sequence>